<name>A0ABT9YTT1_9STRE</name>
<dbReference type="Proteomes" id="UP001223079">
    <property type="component" value="Unassembled WGS sequence"/>
</dbReference>
<gene>
    <name evidence="1" type="ORF">J2S23_001980</name>
</gene>
<comment type="caution">
    <text evidence="1">The sequence shown here is derived from an EMBL/GenBank/DDBJ whole genome shotgun (WGS) entry which is preliminary data.</text>
</comment>
<reference evidence="1 2" key="1">
    <citation type="submission" date="2023-07" db="EMBL/GenBank/DDBJ databases">
        <title>Genomic Encyclopedia of Type Strains, Phase IV (KMG-IV): sequencing the most valuable type-strain genomes for metagenomic binning, comparative biology and taxonomic classification.</title>
        <authorList>
            <person name="Goeker M."/>
        </authorList>
    </citation>
    <scope>NUCLEOTIDE SEQUENCE [LARGE SCALE GENOMIC DNA]</scope>
    <source>
        <strain evidence="1 2">DSM 105143</strain>
    </source>
</reference>
<sequence>MRLLLSGYRHTDLGLFNEKDPRVLVIKEAIKRDLMHFLDDGLEWLIFTGNLGFEYWVLEEALRLKEAYDLQLACIFPFETHGENWSDQNQEKLAKFKTLDFVTAAYKRYENPGQFRDYNTFLIDHTDGAYLFYDPENETNLKYLYEKLHTQDNYFLKLLRFDDLNEIAENFSDFDR</sequence>
<accession>A0ABT9YTT1</accession>
<dbReference type="Gene3D" id="3.40.50.450">
    <property type="match status" value="1"/>
</dbReference>
<dbReference type="PANTHER" id="PTHR38440:SF1">
    <property type="entry name" value="UPF0398 PROTEIN SPR0331"/>
    <property type="match status" value="1"/>
</dbReference>
<dbReference type="InterPro" id="IPR010697">
    <property type="entry name" value="YspA"/>
</dbReference>
<evidence type="ECO:0000313" key="2">
    <source>
        <dbReference type="Proteomes" id="UP001223079"/>
    </source>
</evidence>
<protein>
    <submittedName>
        <fullName evidence="1">Phage-like protein YoqJ</fullName>
    </submittedName>
</protein>
<dbReference type="EMBL" id="JAUSTM010000026">
    <property type="protein sequence ID" value="MDQ0223405.1"/>
    <property type="molecule type" value="Genomic_DNA"/>
</dbReference>
<dbReference type="NCBIfam" id="NF010181">
    <property type="entry name" value="PRK13660.1"/>
    <property type="match status" value="1"/>
</dbReference>
<dbReference type="PANTHER" id="PTHR38440">
    <property type="entry name" value="UPF0398 PROTEIN YPSA"/>
    <property type="match status" value="1"/>
</dbReference>
<dbReference type="PIRSF" id="PIRSF021290">
    <property type="entry name" value="DUF1273"/>
    <property type="match status" value="1"/>
</dbReference>
<organism evidence="1 2">
    <name type="scientific">Streptococcus moroccensis</name>
    <dbReference type="NCBI Taxonomy" id="1451356"/>
    <lineage>
        <taxon>Bacteria</taxon>
        <taxon>Bacillati</taxon>
        <taxon>Bacillota</taxon>
        <taxon>Bacilli</taxon>
        <taxon>Lactobacillales</taxon>
        <taxon>Streptococcaceae</taxon>
        <taxon>Streptococcus</taxon>
    </lineage>
</organism>
<evidence type="ECO:0000313" key="1">
    <source>
        <dbReference type="EMBL" id="MDQ0223405.1"/>
    </source>
</evidence>
<proteinExistence type="predicted"/>
<dbReference type="Pfam" id="PF06908">
    <property type="entry name" value="YpsA"/>
    <property type="match status" value="1"/>
</dbReference>
<dbReference type="SUPFAM" id="SSF102405">
    <property type="entry name" value="MCP/YpsA-like"/>
    <property type="match status" value="1"/>
</dbReference>
<keyword evidence="2" id="KW-1185">Reference proteome</keyword>